<gene>
    <name evidence="6 10" type="primary">rlmL</name>
    <name evidence="10" type="ORF">JKKLCJKK_00862</name>
</gene>
<dbReference type="InterPro" id="IPR019614">
    <property type="entry name" value="SAM-dep_methyl-trfase"/>
</dbReference>
<protein>
    <recommendedName>
        <fullName evidence="6">Ribosomal RNA large subunit methyltransferase K/L</fullName>
    </recommendedName>
    <domain>
        <recommendedName>
            <fullName evidence="6">23S rRNA m2G2445 methyltransferase</fullName>
            <ecNumber evidence="6">2.1.1.173</ecNumber>
        </recommendedName>
        <alternativeName>
            <fullName evidence="6">rRNA (guanine-N(2)-)-methyltransferase RlmL</fullName>
        </alternativeName>
    </domain>
    <domain>
        <recommendedName>
            <fullName evidence="6">23S rRNA m7G2069 methyltransferase</fullName>
            <ecNumber evidence="6">2.1.1.264</ecNumber>
        </recommendedName>
        <alternativeName>
            <fullName evidence="6">rRNA (guanine-N(7)-)-methyltransferase RlmK</fullName>
        </alternativeName>
    </domain>
</protein>
<keyword evidence="3 6" id="KW-0489">Methyltransferase</keyword>
<dbReference type="EC" id="2.1.1.173" evidence="6"/>
<dbReference type="Pfam" id="PF02926">
    <property type="entry name" value="THUMP"/>
    <property type="match status" value="1"/>
</dbReference>
<dbReference type="AlphaFoldDB" id="A0A5K1J497"/>
<comment type="function">
    <text evidence="6">Specifically methylates the guanine in position 2445 (m2G2445) and the guanine in position 2069 (m7G2069) of 23S rRNA.</text>
</comment>
<evidence type="ECO:0000256" key="3">
    <source>
        <dbReference type="ARBA" id="ARBA00022603"/>
    </source>
</evidence>
<sequence length="896" mass="97981">MANTSLTTHDTPLHEFYASCPEGFETALADELRGMGLRQVRPLKGRVAFAGSPADAERACLWSRLASRIFVVLGRFACANAEDLYEATRSIAWERILRAGATIAVTARGTNDELRNSHFAALRVKDALCDRMLEVEGRRPNVDTDDPDARISLTLRGNRASIQFDLSGDPLFKRLPREATRTHAAHVLRPDYAALACAQGNWQEICSAALTNTKDAMGDEDTAAPADGSASANGSALAGSTAERPTPTLPVMIDACCAGGGVVLEAASILADRAPGLERRNWGFQSWSEHDAAAWRELLDEADRRAELAQGRVARIVATDPSGDAVACARRVLKAAGLADRVIFAQPDLDKISRKLMMPACCGGEPRGFVFLDTTETAISKMSRVLDLATSLHAGACGADPVRAMLSTMPTVALTRDDLLIRTLGEPARSLRVMPNNEEAELAVFSAANGAISAGEGNVAAEDSMPAEDAVESDVAPSPATTLIDLGDGKPCPVLIPESEQFARRLRKVAKLRRKWAQREGVTCYRVYDADLPDYSAAIDLYEGSATTPGRWLVIAEYAAPREVDPALAEARLLDILTLAPRILQVDPDNVFAKARIRSRGGSQYGKQAGGSNPGKGSKPRGGHGGSAPANRPGQGAGSGTPSDIRTRRLPLIEEGGLTFAVNFNDYLDTGIFLDHRITRGLVREHARGKRFFLNLFAYTGTATCYAADAGVEETVTVDLSNTYLDWAERNMEQNGFVGPDHHYVRADVMSWIRDMRQTRNRWDLIFCDPPTFSNSSKMGRRTWDVQRDHVELLVGLSRLLSREGEVIFSCNLRTFRPDIEELARAGVVLTDITDETIPEDFARNKKIHHCYLVKRYTSEEAMRRIGMSEDAIRERTRELREASARKPADTKRFRR</sequence>
<name>A0A5K1J497_9ACTN</name>
<dbReference type="GO" id="GO:0070043">
    <property type="term" value="F:rRNA (guanine-N7-)-methyltransferase activity"/>
    <property type="evidence" value="ECO:0007669"/>
    <property type="project" value="UniProtKB-UniRule"/>
</dbReference>
<evidence type="ECO:0000256" key="6">
    <source>
        <dbReference type="HAMAP-Rule" id="MF_01858"/>
    </source>
</evidence>
<dbReference type="HAMAP" id="MF_01858">
    <property type="entry name" value="23SrRNA_methyltr_KL"/>
    <property type="match status" value="1"/>
</dbReference>
<feature type="region of interest" description="Disordered" evidence="8">
    <location>
        <begin position="602"/>
        <end position="646"/>
    </location>
</feature>
<feature type="domain" description="THUMP" evidence="9">
    <location>
        <begin position="55"/>
        <end position="166"/>
    </location>
</feature>
<keyword evidence="5 6" id="KW-0949">S-adenosyl-L-methionine</keyword>
<evidence type="ECO:0000256" key="5">
    <source>
        <dbReference type="ARBA" id="ARBA00022691"/>
    </source>
</evidence>
<dbReference type="EMBL" id="CABWIC010000011">
    <property type="protein sequence ID" value="VWL97383.1"/>
    <property type="molecule type" value="Genomic_DNA"/>
</dbReference>
<keyword evidence="4 6" id="KW-0808">Transferase</keyword>
<dbReference type="Proteomes" id="UP000405524">
    <property type="component" value="Unassembled WGS sequence"/>
</dbReference>
<keyword evidence="1 6" id="KW-0963">Cytoplasm</keyword>
<evidence type="ECO:0000313" key="10">
    <source>
        <dbReference type="EMBL" id="VWL97383.1"/>
    </source>
</evidence>
<evidence type="ECO:0000256" key="7">
    <source>
        <dbReference type="PROSITE-ProRule" id="PRU00529"/>
    </source>
</evidence>
<dbReference type="RefSeq" id="WP_226803309.1">
    <property type="nucleotide sequence ID" value="NZ_CABWIC010000011.1"/>
</dbReference>
<dbReference type="Pfam" id="PF01170">
    <property type="entry name" value="UPF0020"/>
    <property type="match status" value="1"/>
</dbReference>
<dbReference type="PANTHER" id="PTHR47313:SF1">
    <property type="entry name" value="RIBOSOMAL RNA LARGE SUBUNIT METHYLTRANSFERASE K_L"/>
    <property type="match status" value="1"/>
</dbReference>
<feature type="compositionally biased region" description="Low complexity" evidence="8">
    <location>
        <begin position="223"/>
        <end position="242"/>
    </location>
</feature>
<dbReference type="PANTHER" id="PTHR47313">
    <property type="entry name" value="RIBOSOMAL RNA LARGE SUBUNIT METHYLTRANSFERASE K/L"/>
    <property type="match status" value="1"/>
</dbReference>
<comment type="catalytic activity">
    <reaction evidence="6">
        <text>guanosine(2445) in 23S rRNA + S-adenosyl-L-methionine = N(2)-methylguanosine(2445) in 23S rRNA + S-adenosyl-L-homocysteine + H(+)</text>
        <dbReference type="Rhea" id="RHEA:42740"/>
        <dbReference type="Rhea" id="RHEA-COMP:10215"/>
        <dbReference type="Rhea" id="RHEA-COMP:10216"/>
        <dbReference type="ChEBI" id="CHEBI:15378"/>
        <dbReference type="ChEBI" id="CHEBI:57856"/>
        <dbReference type="ChEBI" id="CHEBI:59789"/>
        <dbReference type="ChEBI" id="CHEBI:74269"/>
        <dbReference type="ChEBI" id="CHEBI:74481"/>
        <dbReference type="EC" id="2.1.1.173"/>
    </reaction>
</comment>
<dbReference type="InterPro" id="IPR004114">
    <property type="entry name" value="THUMP_dom"/>
</dbReference>
<evidence type="ECO:0000256" key="2">
    <source>
        <dbReference type="ARBA" id="ARBA00022552"/>
    </source>
</evidence>
<dbReference type="GeneID" id="77465848"/>
<comment type="subcellular location">
    <subcellularLocation>
        <location evidence="6">Cytoplasm</location>
    </subcellularLocation>
</comment>
<feature type="region of interest" description="Disordered" evidence="8">
    <location>
        <begin position="217"/>
        <end position="244"/>
    </location>
</feature>
<dbReference type="PROSITE" id="PS51165">
    <property type="entry name" value="THUMP"/>
    <property type="match status" value="1"/>
</dbReference>
<keyword evidence="7" id="KW-0694">RNA-binding</keyword>
<dbReference type="SMART" id="SM00981">
    <property type="entry name" value="THUMP"/>
    <property type="match status" value="1"/>
</dbReference>
<dbReference type="InterPro" id="IPR054170">
    <property type="entry name" value="RlmL_1st"/>
</dbReference>
<dbReference type="GO" id="GO:0005737">
    <property type="term" value="C:cytoplasm"/>
    <property type="evidence" value="ECO:0007669"/>
    <property type="project" value="UniProtKB-SubCell"/>
</dbReference>
<evidence type="ECO:0000256" key="8">
    <source>
        <dbReference type="SAM" id="MobiDB-lite"/>
    </source>
</evidence>
<feature type="region of interest" description="Disordered" evidence="8">
    <location>
        <begin position="877"/>
        <end position="896"/>
    </location>
</feature>
<dbReference type="Pfam" id="PF22020">
    <property type="entry name" value="RlmL_1st"/>
    <property type="match status" value="1"/>
</dbReference>
<dbReference type="Gene3D" id="3.30.2130.30">
    <property type="match status" value="2"/>
</dbReference>
<dbReference type="Gene3D" id="3.30.750.80">
    <property type="entry name" value="RNA methyltransferase domain (HRMD) like"/>
    <property type="match status" value="1"/>
</dbReference>
<accession>A0A5K1J497</accession>
<evidence type="ECO:0000256" key="4">
    <source>
        <dbReference type="ARBA" id="ARBA00022679"/>
    </source>
</evidence>
<dbReference type="InterPro" id="IPR029063">
    <property type="entry name" value="SAM-dependent_MTases_sf"/>
</dbReference>
<dbReference type="InterPro" id="IPR000241">
    <property type="entry name" value="RlmKL-like_Mtase"/>
</dbReference>
<dbReference type="GO" id="GO:0052915">
    <property type="term" value="F:23S rRNA (guanine(2445)-N(2))-methyltransferase activity"/>
    <property type="evidence" value="ECO:0007669"/>
    <property type="project" value="UniProtKB-UniRule"/>
</dbReference>
<dbReference type="Gene3D" id="3.40.50.150">
    <property type="entry name" value="Vaccinia Virus protein VP39"/>
    <property type="match status" value="2"/>
</dbReference>
<reference evidence="10 11" key="1">
    <citation type="submission" date="2019-10" db="EMBL/GenBank/DDBJ databases">
        <authorList>
            <person name="Wolf R A."/>
        </authorList>
    </citation>
    <scope>NUCLEOTIDE SEQUENCE [LARGE SCALE GENOMIC DNA]</scope>
    <source>
        <strain evidence="10">Collinsella_intestinalis_DSM_13632</strain>
    </source>
</reference>
<dbReference type="PIRSF" id="PIRSF037618">
    <property type="entry name" value="RNA_Mtase_bacteria_prd"/>
    <property type="match status" value="1"/>
</dbReference>
<comment type="similarity">
    <text evidence="6">Belongs to the methyltransferase superfamily. RlmKL family.</text>
</comment>
<dbReference type="Pfam" id="PF10672">
    <property type="entry name" value="Methyltrans_SAM"/>
    <property type="match status" value="1"/>
</dbReference>
<dbReference type="CDD" id="cd11715">
    <property type="entry name" value="THUMP_AdoMetMT"/>
    <property type="match status" value="1"/>
</dbReference>
<comment type="catalytic activity">
    <reaction evidence="6">
        <text>guanosine(2069) in 23S rRNA + S-adenosyl-L-methionine = N(2)-methylguanosine(2069) in 23S rRNA + S-adenosyl-L-homocysteine + H(+)</text>
        <dbReference type="Rhea" id="RHEA:43772"/>
        <dbReference type="Rhea" id="RHEA-COMP:10688"/>
        <dbReference type="Rhea" id="RHEA-COMP:10689"/>
        <dbReference type="ChEBI" id="CHEBI:15378"/>
        <dbReference type="ChEBI" id="CHEBI:57856"/>
        <dbReference type="ChEBI" id="CHEBI:59789"/>
        <dbReference type="ChEBI" id="CHEBI:74269"/>
        <dbReference type="ChEBI" id="CHEBI:74481"/>
        <dbReference type="EC" id="2.1.1.264"/>
    </reaction>
</comment>
<dbReference type="GO" id="GO:0003723">
    <property type="term" value="F:RNA binding"/>
    <property type="evidence" value="ECO:0007669"/>
    <property type="project" value="UniProtKB-UniRule"/>
</dbReference>
<dbReference type="SUPFAM" id="SSF53335">
    <property type="entry name" value="S-adenosyl-L-methionine-dependent methyltransferases"/>
    <property type="match status" value="2"/>
</dbReference>
<proteinExistence type="inferred from homology"/>
<evidence type="ECO:0000256" key="1">
    <source>
        <dbReference type="ARBA" id="ARBA00022490"/>
    </source>
</evidence>
<dbReference type="EC" id="2.1.1.264" evidence="6"/>
<dbReference type="InterPro" id="IPR017244">
    <property type="entry name" value="23SrRNA_methyltr_KL"/>
</dbReference>
<organism evidence="10 11">
    <name type="scientific">Collinsella intestinalis</name>
    <dbReference type="NCBI Taxonomy" id="147207"/>
    <lineage>
        <taxon>Bacteria</taxon>
        <taxon>Bacillati</taxon>
        <taxon>Actinomycetota</taxon>
        <taxon>Coriobacteriia</taxon>
        <taxon>Coriobacteriales</taxon>
        <taxon>Coriobacteriaceae</taxon>
        <taxon>Collinsella</taxon>
    </lineage>
</organism>
<evidence type="ECO:0000313" key="11">
    <source>
        <dbReference type="Proteomes" id="UP000405524"/>
    </source>
</evidence>
<evidence type="ECO:0000259" key="9">
    <source>
        <dbReference type="PROSITE" id="PS51165"/>
    </source>
</evidence>
<keyword evidence="2 6" id="KW-0698">rRNA processing</keyword>